<feature type="repeat" description="ANK" evidence="1">
    <location>
        <begin position="244"/>
        <end position="276"/>
    </location>
</feature>
<dbReference type="PROSITE" id="PS50297">
    <property type="entry name" value="ANK_REP_REGION"/>
    <property type="match status" value="5"/>
</dbReference>
<protein>
    <submittedName>
        <fullName evidence="3">Ankyrin repeat domain-containing protein</fullName>
    </submittedName>
</protein>
<feature type="region of interest" description="Disordered" evidence="2">
    <location>
        <begin position="534"/>
        <end position="587"/>
    </location>
</feature>
<feature type="compositionally biased region" description="Gly residues" evidence="2">
    <location>
        <begin position="545"/>
        <end position="566"/>
    </location>
</feature>
<dbReference type="Proteomes" id="UP001138757">
    <property type="component" value="Unassembled WGS sequence"/>
</dbReference>
<feature type="repeat" description="ANK" evidence="1">
    <location>
        <begin position="381"/>
        <end position="413"/>
    </location>
</feature>
<feature type="repeat" description="ANK" evidence="1">
    <location>
        <begin position="141"/>
        <end position="173"/>
    </location>
</feature>
<dbReference type="SUPFAM" id="SSF48403">
    <property type="entry name" value="Ankyrin repeat"/>
    <property type="match status" value="1"/>
</dbReference>
<dbReference type="Pfam" id="PF13606">
    <property type="entry name" value="Ank_3"/>
    <property type="match status" value="1"/>
</dbReference>
<dbReference type="PROSITE" id="PS50088">
    <property type="entry name" value="ANK_REPEAT"/>
    <property type="match status" value="7"/>
</dbReference>
<organism evidence="3 4">
    <name type="scientific">Sphingobium nicotianae</name>
    <dbReference type="NCBI Taxonomy" id="2782607"/>
    <lineage>
        <taxon>Bacteria</taxon>
        <taxon>Pseudomonadati</taxon>
        <taxon>Pseudomonadota</taxon>
        <taxon>Alphaproteobacteria</taxon>
        <taxon>Sphingomonadales</taxon>
        <taxon>Sphingomonadaceae</taxon>
        <taxon>Sphingobium</taxon>
    </lineage>
</organism>
<dbReference type="InterPro" id="IPR002110">
    <property type="entry name" value="Ankyrin_rpt"/>
</dbReference>
<dbReference type="PRINTS" id="PR01415">
    <property type="entry name" value="ANKYRIN"/>
</dbReference>
<proteinExistence type="predicted"/>
<dbReference type="PANTHER" id="PTHR24133:SF40">
    <property type="entry name" value="ANKYRIN REPEAT DOMAIN 44"/>
    <property type="match status" value="1"/>
</dbReference>
<evidence type="ECO:0000256" key="2">
    <source>
        <dbReference type="SAM" id="MobiDB-lite"/>
    </source>
</evidence>
<name>A0A9X1DF75_9SPHN</name>
<keyword evidence="4" id="KW-1185">Reference proteome</keyword>
<feature type="repeat" description="ANK" evidence="1">
    <location>
        <begin position="108"/>
        <end position="140"/>
    </location>
</feature>
<dbReference type="AlphaFoldDB" id="A0A9X1DF75"/>
<dbReference type="Gene3D" id="1.25.40.20">
    <property type="entry name" value="Ankyrin repeat-containing domain"/>
    <property type="match status" value="4"/>
</dbReference>
<dbReference type="EMBL" id="JAHGAW010000012">
    <property type="protein sequence ID" value="MBT2188799.1"/>
    <property type="molecule type" value="Genomic_DNA"/>
</dbReference>
<dbReference type="SMART" id="SM00248">
    <property type="entry name" value="ANK"/>
    <property type="match status" value="11"/>
</dbReference>
<dbReference type="Pfam" id="PF00023">
    <property type="entry name" value="Ank"/>
    <property type="match status" value="1"/>
</dbReference>
<feature type="repeat" description="ANK" evidence="1">
    <location>
        <begin position="277"/>
        <end position="309"/>
    </location>
</feature>
<reference evidence="3" key="1">
    <citation type="submission" date="2021-05" db="EMBL/GenBank/DDBJ databases">
        <title>Genome of Sphingobium sp. strain.</title>
        <authorList>
            <person name="Fan R."/>
        </authorList>
    </citation>
    <scope>NUCLEOTIDE SEQUENCE</scope>
    <source>
        <strain evidence="3">H33</strain>
    </source>
</reference>
<keyword evidence="1" id="KW-0040">ANK repeat</keyword>
<feature type="repeat" description="ANK" evidence="1">
    <location>
        <begin position="75"/>
        <end position="107"/>
    </location>
</feature>
<gene>
    <name evidence="3" type="ORF">KK488_17745</name>
</gene>
<accession>A0A9X1DF75</accession>
<evidence type="ECO:0000313" key="3">
    <source>
        <dbReference type="EMBL" id="MBT2188799.1"/>
    </source>
</evidence>
<sequence length="587" mass="61825">MSLPRRPAAIAIILVLAVVVILLAVEQMRPRAPVLPAEQASALGLRMAEAARNQDTATVRSLLEQGADPNRPSQDGTPAALWATHHSDAATLKLLIDYGADVNRANRYGLTALHLASNQGEDELAEILLRAGAKPGTPDERGETPLMMAARGGSAAIVDMLLDAGAAVDASDKVHNVTPLMLAGWYAHPEVTRRLLAAKAKIDARTTLGPVPKFTPPGFGNGSHGDGIVRGGVPPQGQRAAAPGGMTALLYAARGGDLESVRMLVDAGASIEQGEANAVRPLLMAILNNRMDIATFLIGKGANVNAADFYGRAPLWSAVEMRNVEYPSDTSGEHDVDRPAVLKVIELLLQKGADPNARLKEYPPTRNFLMQGGSLSWVDFTGQTPFLRAALSGDVTVMKLLIKYRADPNIATLRGTTPLMAAAGVNWVYYQTYDEGEDQLIEAIKLCMKYGQDVNAANSMKVTALHGAANRGADKILRFLVDHGGRLEDADDQGRTALSWAHGVFLATLPAVAKPSTIALIEQLCAARGLQCEGSKAPVKTGPGRTAGGASSGGLVRPGGLGGLGGAKPVNAIVRPGQQQRGRAKRR</sequence>
<dbReference type="InterPro" id="IPR052391">
    <property type="entry name" value="E3_Ligase-Neurotoxin"/>
</dbReference>
<comment type="caution">
    <text evidence="3">The sequence shown here is derived from an EMBL/GenBank/DDBJ whole genome shotgun (WGS) entry which is preliminary data.</text>
</comment>
<dbReference type="InterPro" id="IPR036770">
    <property type="entry name" value="Ankyrin_rpt-contain_sf"/>
</dbReference>
<dbReference type="PANTHER" id="PTHR24133">
    <property type="entry name" value="ANKYRIN DOMAIN-CONTAINING"/>
    <property type="match status" value="1"/>
</dbReference>
<evidence type="ECO:0000313" key="4">
    <source>
        <dbReference type="Proteomes" id="UP001138757"/>
    </source>
</evidence>
<evidence type="ECO:0000256" key="1">
    <source>
        <dbReference type="PROSITE-ProRule" id="PRU00023"/>
    </source>
</evidence>
<feature type="repeat" description="ANK" evidence="1">
    <location>
        <begin position="460"/>
        <end position="492"/>
    </location>
</feature>
<dbReference type="Pfam" id="PF12796">
    <property type="entry name" value="Ank_2"/>
    <property type="match status" value="3"/>
</dbReference>